<keyword evidence="1" id="KW-0067">ATP-binding</keyword>
<accession>A0A846WUN4</accession>
<evidence type="ECO:0000259" key="3">
    <source>
        <dbReference type="PROSITE" id="PS50901"/>
    </source>
</evidence>
<dbReference type="Proteomes" id="UP000563898">
    <property type="component" value="Unassembled WGS sequence"/>
</dbReference>
<gene>
    <name evidence="4" type="ORF">HGA05_22660</name>
</gene>
<keyword evidence="2" id="KW-1133">Transmembrane helix</keyword>
<evidence type="ECO:0000313" key="5">
    <source>
        <dbReference type="Proteomes" id="UP000563898"/>
    </source>
</evidence>
<reference evidence="4 5" key="1">
    <citation type="submission" date="2020-04" db="EMBL/GenBank/DDBJ databases">
        <title>MicrobeNet Type strains.</title>
        <authorList>
            <person name="Nicholson A.C."/>
        </authorList>
    </citation>
    <scope>NUCLEOTIDE SEQUENCE [LARGE SCALE GENOMIC DNA]</scope>
    <source>
        <strain evidence="4 5">ATCC BAA-14</strain>
    </source>
</reference>
<sequence length="490" mass="53771">MTSPQKPGFWSRTGEEGIVERTVKTYFLSAVAGTLALVGLAFWYAYSPASWWMSCLVVAGLLLLLARMAGGDEILTVWWRWPIVAKDCGLLANETGVPDLLWVRASQRTCTAIISALAVPTMDAIETEDAVARGLGYGAGVIKEVSGRVRKSRVRWELTMYRDNVMTSTIPVRFDSCLDANTDKVFLGCDKALQPVTVNLMETAGHWIIQGATRGGKTAFMYGVLAQVASMRNVVCRIVDPTGIVALPFSAFDENSVVPYPGSTGNGRFTELAMFLEEEVRQMDLRIADLVKNWQDKVAEVTPELPLRMIVIEEYAGVLQAADAEDAVGGRKRAQTRSRIEAALARLTAEGAKAAFRVVLMTQRASARIVDTDTRGNFAVRISFRVEATESLNMLHDDLGPEWVTEIKGYKNGVGVCQLPGDPIRKFRAGLLADEGNVGAGVEPDPLFKLFTKRILGALEVSEAAVLERDQSIQREHERQLLRLLEGADE</sequence>
<dbReference type="SUPFAM" id="SSF52540">
    <property type="entry name" value="P-loop containing nucleoside triphosphate hydrolases"/>
    <property type="match status" value="1"/>
</dbReference>
<organism evidence="4 5">
    <name type="scientific">Gordonia polyisoprenivorans</name>
    <dbReference type="NCBI Taxonomy" id="84595"/>
    <lineage>
        <taxon>Bacteria</taxon>
        <taxon>Bacillati</taxon>
        <taxon>Actinomycetota</taxon>
        <taxon>Actinomycetes</taxon>
        <taxon>Mycobacteriales</taxon>
        <taxon>Gordoniaceae</taxon>
        <taxon>Gordonia</taxon>
    </lineage>
</organism>
<comment type="caution">
    <text evidence="4">The sequence shown here is derived from an EMBL/GenBank/DDBJ whole genome shotgun (WGS) entry which is preliminary data.</text>
</comment>
<dbReference type="Gene3D" id="3.40.50.300">
    <property type="entry name" value="P-loop containing nucleotide triphosphate hydrolases"/>
    <property type="match status" value="1"/>
</dbReference>
<evidence type="ECO:0000256" key="2">
    <source>
        <dbReference type="SAM" id="Phobius"/>
    </source>
</evidence>
<name>A0A846WUN4_9ACTN</name>
<keyword evidence="2" id="KW-0472">Membrane</keyword>
<dbReference type="AlphaFoldDB" id="A0A846WUN4"/>
<feature type="domain" description="FtsK" evidence="3">
    <location>
        <begin position="193"/>
        <end position="393"/>
    </location>
</feature>
<dbReference type="RefSeq" id="WP_006370012.1">
    <property type="nucleotide sequence ID" value="NZ_JAAXPC010000017.1"/>
</dbReference>
<keyword evidence="1" id="KW-0547">Nucleotide-binding</keyword>
<dbReference type="GO" id="GO:0005524">
    <property type="term" value="F:ATP binding"/>
    <property type="evidence" value="ECO:0007669"/>
    <property type="project" value="UniProtKB-UniRule"/>
</dbReference>
<feature type="binding site" evidence="1">
    <location>
        <begin position="211"/>
        <end position="218"/>
    </location>
    <ligand>
        <name>ATP</name>
        <dbReference type="ChEBI" id="CHEBI:30616"/>
    </ligand>
</feature>
<feature type="transmembrane region" description="Helical" evidence="2">
    <location>
        <begin position="51"/>
        <end position="70"/>
    </location>
</feature>
<dbReference type="GO" id="GO:0003677">
    <property type="term" value="F:DNA binding"/>
    <property type="evidence" value="ECO:0007669"/>
    <property type="project" value="InterPro"/>
</dbReference>
<dbReference type="InterPro" id="IPR002543">
    <property type="entry name" value="FtsK_dom"/>
</dbReference>
<keyword evidence="2" id="KW-0812">Transmembrane</keyword>
<dbReference type="EMBL" id="JAAXPC010000017">
    <property type="protein sequence ID" value="NKY04373.1"/>
    <property type="molecule type" value="Genomic_DNA"/>
</dbReference>
<feature type="transmembrane region" description="Helical" evidence="2">
    <location>
        <begin position="26"/>
        <end position="45"/>
    </location>
</feature>
<evidence type="ECO:0000256" key="1">
    <source>
        <dbReference type="PROSITE-ProRule" id="PRU00289"/>
    </source>
</evidence>
<proteinExistence type="predicted"/>
<dbReference type="PROSITE" id="PS50901">
    <property type="entry name" value="FTSK"/>
    <property type="match status" value="1"/>
</dbReference>
<protein>
    <recommendedName>
        <fullName evidence="3">FtsK domain-containing protein</fullName>
    </recommendedName>
</protein>
<dbReference type="InterPro" id="IPR027417">
    <property type="entry name" value="P-loop_NTPase"/>
</dbReference>
<evidence type="ECO:0000313" key="4">
    <source>
        <dbReference type="EMBL" id="NKY04373.1"/>
    </source>
</evidence>